<comment type="caution">
    <text evidence="1">The sequence shown here is derived from an EMBL/GenBank/DDBJ whole genome shotgun (WGS) entry which is preliminary data.</text>
</comment>
<gene>
    <name evidence="1" type="ORF">NQ318_008062</name>
</gene>
<evidence type="ECO:0000313" key="2">
    <source>
        <dbReference type="Proteomes" id="UP001162162"/>
    </source>
</evidence>
<sequence length="190" mass="22133">MLHNVRDETYHRLGCCQQKSFKNTCVDITSSEVRVINSNKGYDWACKNCRKYGNDFNLQEDINHLKEQNKAQNNYDMENIITEIRDRDRRKNNLIIFNIEEQNDTDASLRKNKDNEASYLKDRVYKDAPNSLEKLKEAITLSLTTSLMTKLKFSIMATVNKLSKFLKNNHKVNKALKKILLLSAFPPLQG</sequence>
<name>A0AAV8YPU8_9CUCU</name>
<proteinExistence type="predicted"/>
<reference evidence="1" key="1">
    <citation type="journal article" date="2023" name="Insect Mol. Biol.">
        <title>Genome sequencing provides insights into the evolution of gene families encoding plant cell wall-degrading enzymes in longhorned beetles.</title>
        <authorList>
            <person name="Shin N.R."/>
            <person name="Okamura Y."/>
            <person name="Kirsch R."/>
            <person name="Pauchet Y."/>
        </authorList>
    </citation>
    <scope>NUCLEOTIDE SEQUENCE</scope>
    <source>
        <strain evidence="1">AMC_N1</strain>
    </source>
</reference>
<dbReference type="AlphaFoldDB" id="A0AAV8YPU8"/>
<organism evidence="1 2">
    <name type="scientific">Aromia moschata</name>
    <dbReference type="NCBI Taxonomy" id="1265417"/>
    <lineage>
        <taxon>Eukaryota</taxon>
        <taxon>Metazoa</taxon>
        <taxon>Ecdysozoa</taxon>
        <taxon>Arthropoda</taxon>
        <taxon>Hexapoda</taxon>
        <taxon>Insecta</taxon>
        <taxon>Pterygota</taxon>
        <taxon>Neoptera</taxon>
        <taxon>Endopterygota</taxon>
        <taxon>Coleoptera</taxon>
        <taxon>Polyphaga</taxon>
        <taxon>Cucujiformia</taxon>
        <taxon>Chrysomeloidea</taxon>
        <taxon>Cerambycidae</taxon>
        <taxon>Cerambycinae</taxon>
        <taxon>Callichromatini</taxon>
        <taxon>Aromia</taxon>
    </lineage>
</organism>
<evidence type="ECO:0000313" key="1">
    <source>
        <dbReference type="EMBL" id="KAJ8952748.1"/>
    </source>
</evidence>
<dbReference type="EMBL" id="JAPWTK010000064">
    <property type="protein sequence ID" value="KAJ8952748.1"/>
    <property type="molecule type" value="Genomic_DNA"/>
</dbReference>
<protein>
    <submittedName>
        <fullName evidence="1">Uncharacterized protein</fullName>
    </submittedName>
</protein>
<accession>A0AAV8YPU8</accession>
<dbReference type="Proteomes" id="UP001162162">
    <property type="component" value="Unassembled WGS sequence"/>
</dbReference>
<keyword evidence="2" id="KW-1185">Reference proteome</keyword>